<sequence>MAPPFLLVSIPPVEDIDNPCLYIRVSLTLRPYSTSLYRALSTRKLRIYSHFHFFTTTPTPSSLENSTPSTALTPQPKHQLYPPAIIVKRLIVRLRPRASPASFRNPAIASAWDHVSFTTTTAISRLPHFKRLLP</sequence>
<proteinExistence type="predicted"/>
<evidence type="ECO:0000313" key="2">
    <source>
        <dbReference type="Proteomes" id="UP000076154"/>
    </source>
</evidence>
<protein>
    <submittedName>
        <fullName evidence="1">Uncharacterized protein</fullName>
    </submittedName>
</protein>
<dbReference type="Proteomes" id="UP000076154">
    <property type="component" value="Unassembled WGS sequence"/>
</dbReference>
<dbReference type="AlphaFoldDB" id="A0A369JRE7"/>
<reference evidence="1" key="1">
    <citation type="submission" date="2018-04" db="EMBL/GenBank/DDBJ databases">
        <title>Whole genome sequencing of Hypsizygus marmoreus.</title>
        <authorList>
            <person name="Choi I.-G."/>
            <person name="Min B."/>
            <person name="Kim J.-G."/>
            <person name="Kim S."/>
            <person name="Oh Y.-L."/>
            <person name="Kong W.-S."/>
            <person name="Park H."/>
            <person name="Jeong J."/>
            <person name="Song E.-S."/>
        </authorList>
    </citation>
    <scope>NUCLEOTIDE SEQUENCE [LARGE SCALE GENOMIC DNA]</scope>
    <source>
        <strain evidence="1">51987-8</strain>
    </source>
</reference>
<organism evidence="1 2">
    <name type="scientific">Hypsizygus marmoreus</name>
    <name type="common">White beech mushroom</name>
    <name type="synonym">Agaricus marmoreus</name>
    <dbReference type="NCBI Taxonomy" id="39966"/>
    <lineage>
        <taxon>Eukaryota</taxon>
        <taxon>Fungi</taxon>
        <taxon>Dikarya</taxon>
        <taxon>Basidiomycota</taxon>
        <taxon>Agaricomycotina</taxon>
        <taxon>Agaricomycetes</taxon>
        <taxon>Agaricomycetidae</taxon>
        <taxon>Agaricales</taxon>
        <taxon>Tricholomatineae</taxon>
        <taxon>Lyophyllaceae</taxon>
        <taxon>Hypsizygus</taxon>
    </lineage>
</organism>
<gene>
    <name evidence="1" type="ORF">Hypma_009861</name>
</gene>
<accession>A0A369JRE7</accession>
<dbReference type="EMBL" id="LUEZ02000048">
    <property type="protein sequence ID" value="RDB22935.1"/>
    <property type="molecule type" value="Genomic_DNA"/>
</dbReference>
<evidence type="ECO:0000313" key="1">
    <source>
        <dbReference type="EMBL" id="RDB22935.1"/>
    </source>
</evidence>
<name>A0A369JRE7_HYPMA</name>
<keyword evidence="2" id="KW-1185">Reference proteome</keyword>
<comment type="caution">
    <text evidence="1">The sequence shown here is derived from an EMBL/GenBank/DDBJ whole genome shotgun (WGS) entry which is preliminary data.</text>
</comment>
<dbReference type="InParanoid" id="A0A369JRE7"/>